<dbReference type="RefSeq" id="WP_004620576.1">
    <property type="nucleotide sequence ID" value="NZ_ACXX02000010.1"/>
</dbReference>
<evidence type="ECO:0000313" key="2">
    <source>
        <dbReference type="Proteomes" id="UP000003860"/>
    </source>
</evidence>
<sequence>MELKNKGAEFYIPDNKQLDEAIVRTTHMAVSAHQDDIEFMAQDGILECFGKEDKWFYSVVVTNGAGSPRAGLYAEYTDEQMQTVRRLEQKKAAFVGEYGALALLDYNSADVKNPKNTALVNELKELISAAKPKVIYTHNLADKHDTHLGVVAKVIHALRELPADVQPQKLYGCEVWRSLDWMNDEEKAVFDVSAHPNIAASLLGVFDSQICGGKRYDLATTGRRLANATYYASHGTDTASSLMYAMDLTPLIQNPDMDIMDYVFGYIDRFKADVKDRLSNIL</sequence>
<dbReference type="OrthoDB" id="282207at2"/>
<evidence type="ECO:0000313" key="1">
    <source>
        <dbReference type="EMBL" id="EGD46994.1"/>
    </source>
</evidence>
<reference evidence="1" key="1">
    <citation type="submission" date="2009-07" db="EMBL/GenBank/DDBJ databases">
        <authorList>
            <consortium name="US DOE Joint Genome Institute (JGI-PGF)"/>
            <person name="Lucas S."/>
            <person name="Copeland A."/>
            <person name="Lapidus A."/>
            <person name="Glavina del Rio T."/>
            <person name="Tice H."/>
            <person name="Bruce D."/>
            <person name="Goodwin L."/>
            <person name="Pitluck S."/>
            <person name="Larimer F."/>
            <person name="Land M.L."/>
            <person name="Mouttaki H."/>
            <person name="He Z."/>
            <person name="Zhou J."/>
            <person name="Hemme C.L."/>
        </authorList>
    </citation>
    <scope>NUCLEOTIDE SEQUENCE [LARGE SCALE GENOMIC DNA]</scope>
    <source>
        <strain evidence="1">DSM 2782</strain>
    </source>
</reference>
<proteinExistence type="predicted"/>
<dbReference type="AlphaFoldDB" id="F1TF56"/>
<dbReference type="Pfam" id="PF02585">
    <property type="entry name" value="PIG-L"/>
    <property type="match status" value="1"/>
</dbReference>
<dbReference type="InterPro" id="IPR003737">
    <property type="entry name" value="GlcNAc_PI_deacetylase-related"/>
</dbReference>
<reference evidence="1" key="2">
    <citation type="submission" date="2011-01" db="EMBL/GenBank/DDBJ databases">
        <title>The Non-contiguous Finished genome of Clostridium papyrosolvens.</title>
        <authorList>
            <person name="Lucas S."/>
            <person name="Copeland A."/>
            <person name="Lapidus A."/>
            <person name="Cheng J.-F."/>
            <person name="Goodwin L."/>
            <person name="Pitluck S."/>
            <person name="Misra M."/>
            <person name="Chertkov O."/>
            <person name="Detter J.C."/>
            <person name="Han C."/>
            <person name="Tapia R."/>
            <person name="Land M."/>
            <person name="Hauser L."/>
            <person name="Kyrpides N."/>
            <person name="Ivanova N."/>
            <person name="Pagani I."/>
            <person name="Mouttaki H."/>
            <person name="He Z."/>
            <person name="Zhou J."/>
            <person name="Hemme C.L."/>
            <person name="Woyke T."/>
        </authorList>
    </citation>
    <scope>NUCLEOTIDE SEQUENCE [LARGE SCALE GENOMIC DNA]</scope>
    <source>
        <strain evidence="1">DSM 2782</strain>
    </source>
</reference>
<accession>F1TF56</accession>
<keyword evidence="2" id="KW-1185">Reference proteome</keyword>
<dbReference type="Gene3D" id="3.40.50.10320">
    <property type="entry name" value="LmbE-like"/>
    <property type="match status" value="1"/>
</dbReference>
<comment type="caution">
    <text evidence="1">The sequence shown here is derived from an EMBL/GenBank/DDBJ whole genome shotgun (WGS) entry which is preliminary data.</text>
</comment>
<organism evidence="1 2">
    <name type="scientific">Ruminiclostridium papyrosolvens DSM 2782</name>
    <dbReference type="NCBI Taxonomy" id="588581"/>
    <lineage>
        <taxon>Bacteria</taxon>
        <taxon>Bacillati</taxon>
        <taxon>Bacillota</taxon>
        <taxon>Clostridia</taxon>
        <taxon>Eubacteriales</taxon>
        <taxon>Oscillospiraceae</taxon>
        <taxon>Ruminiclostridium</taxon>
    </lineage>
</organism>
<dbReference type="InterPro" id="IPR024078">
    <property type="entry name" value="LmbE-like_dom_sf"/>
</dbReference>
<gene>
    <name evidence="1" type="ORF">Cpap_1189</name>
</gene>
<dbReference type="SUPFAM" id="SSF102588">
    <property type="entry name" value="LmbE-like"/>
    <property type="match status" value="1"/>
</dbReference>
<dbReference type="Proteomes" id="UP000003860">
    <property type="component" value="Unassembled WGS sequence"/>
</dbReference>
<name>F1TF56_9FIRM</name>
<dbReference type="EMBL" id="ACXX02000010">
    <property type="protein sequence ID" value="EGD46994.1"/>
    <property type="molecule type" value="Genomic_DNA"/>
</dbReference>
<dbReference type="eggNOG" id="COG2120">
    <property type="taxonomic scope" value="Bacteria"/>
</dbReference>
<dbReference type="STRING" id="588581.Cpap_1189"/>
<protein>
    <submittedName>
        <fullName evidence="1">LmbE family protein</fullName>
    </submittedName>
</protein>